<dbReference type="SUPFAM" id="SSF51182">
    <property type="entry name" value="RmlC-like cupins"/>
    <property type="match status" value="1"/>
</dbReference>
<organism evidence="3 4">
    <name type="scientific">Sphingobium amiense</name>
    <dbReference type="NCBI Taxonomy" id="135719"/>
    <lineage>
        <taxon>Bacteria</taxon>
        <taxon>Pseudomonadati</taxon>
        <taxon>Pseudomonadota</taxon>
        <taxon>Alphaproteobacteria</taxon>
        <taxon>Sphingomonadales</taxon>
        <taxon>Sphingomonadaceae</taxon>
        <taxon>Sphingobium</taxon>
    </lineage>
</organism>
<proteinExistence type="predicted"/>
<keyword evidence="4" id="KW-1185">Reference proteome</keyword>
<dbReference type="GO" id="GO:0005829">
    <property type="term" value="C:cytosol"/>
    <property type="evidence" value="ECO:0007669"/>
    <property type="project" value="TreeGrafter"/>
</dbReference>
<dbReference type="CDD" id="cd00093">
    <property type="entry name" value="HTH_XRE"/>
    <property type="match status" value="1"/>
</dbReference>
<dbReference type="Gene3D" id="2.60.120.10">
    <property type="entry name" value="Jelly Rolls"/>
    <property type="match status" value="1"/>
</dbReference>
<feature type="domain" description="HTH cro/C1-type" evidence="2">
    <location>
        <begin position="15"/>
        <end position="69"/>
    </location>
</feature>
<dbReference type="Pfam" id="PF01381">
    <property type="entry name" value="HTH_3"/>
    <property type="match status" value="1"/>
</dbReference>
<dbReference type="GO" id="GO:0003677">
    <property type="term" value="F:DNA binding"/>
    <property type="evidence" value="ECO:0007669"/>
    <property type="project" value="UniProtKB-KW"/>
</dbReference>
<protein>
    <submittedName>
        <fullName evidence="3">XRE family transcriptional regulator</fullName>
    </submittedName>
</protein>
<accession>A0A494W2B8</accession>
<dbReference type="InterPro" id="IPR050807">
    <property type="entry name" value="TransReg_Diox_bact_type"/>
</dbReference>
<reference evidence="3 4" key="1">
    <citation type="submission" date="2018-05" db="EMBL/GenBank/DDBJ databases">
        <title>Complete Genome Sequence of the Nonylphenol-Degrading Bacterium Sphingobium amiense DSM 16289T.</title>
        <authorList>
            <person name="Ootsuka M."/>
            <person name="Nishizawa T."/>
            <person name="Ohta H."/>
        </authorList>
    </citation>
    <scope>NUCLEOTIDE SEQUENCE [LARGE SCALE GENOMIC DNA]</scope>
    <source>
        <strain evidence="3 4">DSM 16289</strain>
    </source>
</reference>
<dbReference type="InterPro" id="IPR014710">
    <property type="entry name" value="RmlC-like_jellyroll"/>
</dbReference>
<dbReference type="InterPro" id="IPR010982">
    <property type="entry name" value="Lambda_DNA-bd_dom_sf"/>
</dbReference>
<dbReference type="GO" id="GO:0003700">
    <property type="term" value="F:DNA-binding transcription factor activity"/>
    <property type="evidence" value="ECO:0007669"/>
    <property type="project" value="TreeGrafter"/>
</dbReference>
<dbReference type="Pfam" id="PF07883">
    <property type="entry name" value="Cupin_2"/>
    <property type="match status" value="1"/>
</dbReference>
<dbReference type="InterPro" id="IPR001387">
    <property type="entry name" value="Cro/C1-type_HTH"/>
</dbReference>
<dbReference type="RefSeq" id="WP_066702555.1">
    <property type="nucleotide sequence ID" value="NZ_AP018664.1"/>
</dbReference>
<dbReference type="SMART" id="SM00530">
    <property type="entry name" value="HTH_XRE"/>
    <property type="match status" value="1"/>
</dbReference>
<evidence type="ECO:0000256" key="1">
    <source>
        <dbReference type="ARBA" id="ARBA00023125"/>
    </source>
</evidence>
<name>A0A494W2B8_9SPHN</name>
<dbReference type="PROSITE" id="PS50943">
    <property type="entry name" value="HTH_CROC1"/>
    <property type="match status" value="1"/>
</dbReference>
<dbReference type="PANTHER" id="PTHR46797:SF20">
    <property type="entry name" value="BLR4304 PROTEIN"/>
    <property type="match status" value="1"/>
</dbReference>
<gene>
    <name evidence="3" type="ORF">SAMIE_1022740</name>
</gene>
<dbReference type="InterPro" id="IPR011051">
    <property type="entry name" value="RmlC_Cupin_sf"/>
</dbReference>
<dbReference type="SUPFAM" id="SSF47413">
    <property type="entry name" value="lambda repressor-like DNA-binding domains"/>
    <property type="match status" value="1"/>
</dbReference>
<keyword evidence="1" id="KW-0238">DNA-binding</keyword>
<dbReference type="Proteomes" id="UP000279959">
    <property type="component" value="Chromosome"/>
</dbReference>
<dbReference type="InterPro" id="IPR013096">
    <property type="entry name" value="Cupin_2"/>
</dbReference>
<dbReference type="AlphaFoldDB" id="A0A494W2B8"/>
<dbReference type="KEGG" id="sami:SAMIE_1022740"/>
<sequence length="197" mass="21841">MSQIMKPRLSLAESLRTVRKECGLTLAELASRTGLPRTTLSKVENGKASLTYEKLVQVGEGLGVDIARLFDAKGHNPEASRSAHARRLAVTRIVDAVAVESDNYVNSYLSMDLLRKRANPIVSTVKTKTIEEFGEWIRHEGEEFAFVIEGEIEFCCEDYAPVRLKQGDSVYFDSGMGHAYLAASEAPCRILSVCIRE</sequence>
<evidence type="ECO:0000313" key="4">
    <source>
        <dbReference type="Proteomes" id="UP000279959"/>
    </source>
</evidence>
<dbReference type="PANTHER" id="PTHR46797">
    <property type="entry name" value="HTH-TYPE TRANSCRIPTIONAL REGULATOR"/>
    <property type="match status" value="1"/>
</dbReference>
<evidence type="ECO:0000313" key="3">
    <source>
        <dbReference type="EMBL" id="BBD98773.1"/>
    </source>
</evidence>
<dbReference type="Gene3D" id="1.10.260.40">
    <property type="entry name" value="lambda repressor-like DNA-binding domains"/>
    <property type="match status" value="1"/>
</dbReference>
<dbReference type="EMBL" id="AP018664">
    <property type="protein sequence ID" value="BBD98773.1"/>
    <property type="molecule type" value="Genomic_DNA"/>
</dbReference>
<evidence type="ECO:0000259" key="2">
    <source>
        <dbReference type="PROSITE" id="PS50943"/>
    </source>
</evidence>
<dbReference type="CDD" id="cd02209">
    <property type="entry name" value="cupin_XRE_C"/>
    <property type="match status" value="1"/>
</dbReference>